<dbReference type="InterPro" id="IPR014721">
    <property type="entry name" value="Ribsml_uS5_D2-typ_fold_subgr"/>
</dbReference>
<feature type="active site" evidence="9">
    <location>
        <position position="10"/>
    </location>
</feature>
<evidence type="ECO:0000313" key="13">
    <source>
        <dbReference type="Proteomes" id="UP000516320"/>
    </source>
</evidence>
<evidence type="ECO:0000259" key="11">
    <source>
        <dbReference type="Pfam" id="PF08544"/>
    </source>
</evidence>
<dbReference type="HAMAP" id="MF_00061">
    <property type="entry name" value="IspE"/>
    <property type="match status" value="1"/>
</dbReference>
<dbReference type="InterPro" id="IPR006204">
    <property type="entry name" value="GHMP_kinase_N_dom"/>
</dbReference>
<dbReference type="Pfam" id="PF00288">
    <property type="entry name" value="GHMP_kinases_N"/>
    <property type="match status" value="1"/>
</dbReference>
<dbReference type="GO" id="GO:0016114">
    <property type="term" value="P:terpenoid biosynthetic process"/>
    <property type="evidence" value="ECO:0007669"/>
    <property type="project" value="UniProtKB-UniRule"/>
</dbReference>
<dbReference type="UniPathway" id="UPA00056">
    <property type="reaction ID" value="UER00094"/>
</dbReference>
<name>A0A7H0SMY0_9CORY</name>
<keyword evidence="6 9" id="KW-0418">Kinase</keyword>
<dbReference type="EMBL" id="CP046884">
    <property type="protein sequence ID" value="QNQ89905.1"/>
    <property type="molecule type" value="Genomic_DNA"/>
</dbReference>
<dbReference type="PANTHER" id="PTHR43527:SF2">
    <property type="entry name" value="4-DIPHOSPHOCYTIDYL-2-C-METHYL-D-ERYTHRITOL KINASE, CHLOROPLASTIC"/>
    <property type="match status" value="1"/>
</dbReference>
<dbReference type="KEGG" id="cpoy:GP475_04015"/>
<gene>
    <name evidence="9" type="primary">ispE</name>
    <name evidence="12" type="ORF">GP475_04015</name>
</gene>
<evidence type="ECO:0000256" key="8">
    <source>
        <dbReference type="ARBA" id="ARBA00032554"/>
    </source>
</evidence>
<dbReference type="NCBIfam" id="TIGR00154">
    <property type="entry name" value="ispE"/>
    <property type="match status" value="1"/>
</dbReference>
<keyword evidence="5 9" id="KW-0547">Nucleotide-binding</keyword>
<evidence type="ECO:0000259" key="10">
    <source>
        <dbReference type="Pfam" id="PF00288"/>
    </source>
</evidence>
<feature type="domain" description="GHMP kinase N-terminal" evidence="10">
    <location>
        <begin position="75"/>
        <end position="163"/>
    </location>
</feature>
<evidence type="ECO:0000256" key="3">
    <source>
        <dbReference type="ARBA" id="ARBA00017473"/>
    </source>
</evidence>
<dbReference type="PANTHER" id="PTHR43527">
    <property type="entry name" value="4-DIPHOSPHOCYTIDYL-2-C-METHYL-D-ERYTHRITOL KINASE, CHLOROPLASTIC"/>
    <property type="match status" value="1"/>
</dbReference>
<dbReference type="InterPro" id="IPR036554">
    <property type="entry name" value="GHMP_kinase_C_sf"/>
</dbReference>
<dbReference type="RefSeq" id="WP_187975362.1">
    <property type="nucleotide sequence ID" value="NZ_CP046884.1"/>
</dbReference>
<dbReference type="Proteomes" id="UP000516320">
    <property type="component" value="Chromosome"/>
</dbReference>
<comment type="pathway">
    <text evidence="9">Isoprenoid biosynthesis; isopentenyl diphosphate biosynthesis via DXP pathway; isopentenyl diphosphate from 1-deoxy-D-xylulose 5-phosphate: step 3/6.</text>
</comment>
<dbReference type="GO" id="GO:0005524">
    <property type="term" value="F:ATP binding"/>
    <property type="evidence" value="ECO:0007669"/>
    <property type="project" value="UniProtKB-UniRule"/>
</dbReference>
<proteinExistence type="inferred from homology"/>
<dbReference type="GO" id="GO:0019288">
    <property type="term" value="P:isopentenyl diphosphate biosynthetic process, methylerythritol 4-phosphate pathway"/>
    <property type="evidence" value="ECO:0007669"/>
    <property type="project" value="UniProtKB-UniRule"/>
</dbReference>
<dbReference type="Pfam" id="PF08544">
    <property type="entry name" value="GHMP_kinases_C"/>
    <property type="match status" value="1"/>
</dbReference>
<evidence type="ECO:0000256" key="2">
    <source>
        <dbReference type="ARBA" id="ARBA00012052"/>
    </source>
</evidence>
<dbReference type="Gene3D" id="3.30.230.10">
    <property type="match status" value="1"/>
</dbReference>
<comment type="catalytic activity">
    <reaction evidence="9">
        <text>4-CDP-2-C-methyl-D-erythritol + ATP = 4-CDP-2-C-methyl-D-erythritol 2-phosphate + ADP + H(+)</text>
        <dbReference type="Rhea" id="RHEA:18437"/>
        <dbReference type="ChEBI" id="CHEBI:15378"/>
        <dbReference type="ChEBI" id="CHEBI:30616"/>
        <dbReference type="ChEBI" id="CHEBI:57823"/>
        <dbReference type="ChEBI" id="CHEBI:57919"/>
        <dbReference type="ChEBI" id="CHEBI:456216"/>
        <dbReference type="EC" id="2.7.1.148"/>
    </reaction>
</comment>
<evidence type="ECO:0000313" key="12">
    <source>
        <dbReference type="EMBL" id="QNQ89905.1"/>
    </source>
</evidence>
<accession>A0A7H0SMY0</accession>
<dbReference type="NCBIfam" id="NF002870">
    <property type="entry name" value="PRK03188.1"/>
    <property type="match status" value="1"/>
</dbReference>
<keyword evidence="13" id="KW-1185">Reference proteome</keyword>
<keyword evidence="4 9" id="KW-0808">Transferase</keyword>
<comment type="similarity">
    <text evidence="1 9">Belongs to the GHMP kinase family. IspE subfamily.</text>
</comment>
<feature type="domain" description="GHMP kinase C-terminal" evidence="11">
    <location>
        <begin position="223"/>
        <end position="296"/>
    </location>
</feature>
<evidence type="ECO:0000256" key="5">
    <source>
        <dbReference type="ARBA" id="ARBA00022741"/>
    </source>
</evidence>
<reference evidence="12 13" key="1">
    <citation type="submission" date="2019-12" db="EMBL/GenBank/DDBJ databases">
        <title>Corynebacterium sp. nov., isolated from feces of the Anser Albifrons in China.</title>
        <authorList>
            <person name="Liu Q."/>
        </authorList>
    </citation>
    <scope>NUCLEOTIDE SEQUENCE [LARGE SCALE GENOMIC DNA]</scope>
    <source>
        <strain evidence="12 13">4H37-19</strain>
    </source>
</reference>
<keyword evidence="7 9" id="KW-0067">ATP-binding</keyword>
<evidence type="ECO:0000256" key="9">
    <source>
        <dbReference type="HAMAP-Rule" id="MF_00061"/>
    </source>
</evidence>
<protein>
    <recommendedName>
        <fullName evidence="3 9">4-diphosphocytidyl-2-C-methyl-D-erythritol kinase</fullName>
        <shortName evidence="9">CMK</shortName>
        <ecNumber evidence="2 9">2.7.1.148</ecNumber>
    </recommendedName>
    <alternativeName>
        <fullName evidence="8 9">4-(cytidine-5'-diphospho)-2-C-methyl-D-erythritol kinase</fullName>
    </alternativeName>
</protein>
<dbReference type="GO" id="GO:0050515">
    <property type="term" value="F:4-(cytidine 5'-diphospho)-2-C-methyl-D-erythritol kinase activity"/>
    <property type="evidence" value="ECO:0007669"/>
    <property type="project" value="UniProtKB-UniRule"/>
</dbReference>
<evidence type="ECO:0000256" key="1">
    <source>
        <dbReference type="ARBA" id="ARBA00009684"/>
    </source>
</evidence>
<organism evidence="12 13">
    <name type="scientific">Corynebacterium poyangense</name>
    <dbReference type="NCBI Taxonomy" id="2684405"/>
    <lineage>
        <taxon>Bacteria</taxon>
        <taxon>Bacillati</taxon>
        <taxon>Actinomycetota</taxon>
        <taxon>Actinomycetes</taxon>
        <taxon>Mycobacteriales</taxon>
        <taxon>Corynebacteriaceae</taxon>
        <taxon>Corynebacterium</taxon>
    </lineage>
</organism>
<dbReference type="PIRSF" id="PIRSF010376">
    <property type="entry name" value="IspE"/>
    <property type="match status" value="1"/>
</dbReference>
<evidence type="ECO:0000256" key="6">
    <source>
        <dbReference type="ARBA" id="ARBA00022777"/>
    </source>
</evidence>
<dbReference type="InterPro" id="IPR013750">
    <property type="entry name" value="GHMP_kinase_C_dom"/>
</dbReference>
<dbReference type="InterPro" id="IPR004424">
    <property type="entry name" value="IspE"/>
</dbReference>
<sequence>MKLRAQAYSKVNLFLGVGPRRDDGFHELSTIFQSLSLNDEVTLRTEGSQPHTGAWVKGLKVRGLAHNEVPEDQSNLAWKAVTAVVNAYSSEGYVPHQTVHLDIRKGIPVAGGMAGGSADAAAALLLADRWLSTVHQVPGLGEERLLAIAAELGSDVPFSLLGGTQRGEGRGEKLSAVANSTRWWWVIALSRIGLSTPKVFHTLDHLRDTQQIAPPQLDCSGIIAALASGDPLKLAAELHNDLAAPALALQPALRRTLEAGTEAGALSGIISGSGPTCAFLCHDRTHADAVAARLRDSQVADTIVTAYGPAGGAEILE</sequence>
<dbReference type="Gene3D" id="3.30.70.890">
    <property type="entry name" value="GHMP kinase, C-terminal domain"/>
    <property type="match status" value="1"/>
</dbReference>
<evidence type="ECO:0000256" key="4">
    <source>
        <dbReference type="ARBA" id="ARBA00022679"/>
    </source>
</evidence>
<keyword evidence="9" id="KW-0414">Isoprene biosynthesis</keyword>
<feature type="binding site" evidence="9">
    <location>
        <begin position="108"/>
        <end position="118"/>
    </location>
    <ligand>
        <name>ATP</name>
        <dbReference type="ChEBI" id="CHEBI:30616"/>
    </ligand>
</feature>
<comment type="function">
    <text evidence="9">Catalyzes the phosphorylation of the position 2 hydroxy group of 4-diphosphocytidyl-2C-methyl-D-erythritol.</text>
</comment>
<dbReference type="SUPFAM" id="SSF54211">
    <property type="entry name" value="Ribosomal protein S5 domain 2-like"/>
    <property type="match status" value="1"/>
</dbReference>
<feature type="active site" evidence="9">
    <location>
        <position position="155"/>
    </location>
</feature>
<dbReference type="InterPro" id="IPR020568">
    <property type="entry name" value="Ribosomal_Su5_D2-typ_SF"/>
</dbReference>
<dbReference type="AlphaFoldDB" id="A0A7H0SMY0"/>
<dbReference type="SUPFAM" id="SSF55060">
    <property type="entry name" value="GHMP Kinase, C-terminal domain"/>
    <property type="match status" value="1"/>
</dbReference>
<evidence type="ECO:0000256" key="7">
    <source>
        <dbReference type="ARBA" id="ARBA00022840"/>
    </source>
</evidence>
<dbReference type="EC" id="2.7.1.148" evidence="2 9"/>